<comment type="caution">
    <text evidence="1">The sequence shown here is derived from an EMBL/GenBank/DDBJ whole genome shotgun (WGS) entry which is preliminary data.</text>
</comment>
<sequence length="32" mass="3429">ATQFAVIPVPFNSFARIFVIASTPAFDAVYAP</sequence>
<dbReference type="AlphaFoldDB" id="A0A392VCT9"/>
<evidence type="ECO:0000313" key="2">
    <source>
        <dbReference type="Proteomes" id="UP000265520"/>
    </source>
</evidence>
<protein>
    <submittedName>
        <fullName evidence="1">Uncharacterized protein</fullName>
    </submittedName>
</protein>
<reference evidence="1 2" key="1">
    <citation type="journal article" date="2018" name="Front. Plant Sci.">
        <title>Red Clover (Trifolium pratense) and Zigzag Clover (T. medium) - A Picture of Genomic Similarities and Differences.</title>
        <authorList>
            <person name="Dluhosova J."/>
            <person name="Istvanek J."/>
            <person name="Nedelnik J."/>
            <person name="Repkova J."/>
        </authorList>
    </citation>
    <scope>NUCLEOTIDE SEQUENCE [LARGE SCALE GENOMIC DNA]</scope>
    <source>
        <strain evidence="2">cv. 10/8</strain>
        <tissue evidence="1">Leaf</tissue>
    </source>
</reference>
<keyword evidence="2" id="KW-1185">Reference proteome</keyword>
<evidence type="ECO:0000313" key="1">
    <source>
        <dbReference type="EMBL" id="MCI86184.1"/>
    </source>
</evidence>
<feature type="non-terminal residue" evidence="1">
    <location>
        <position position="1"/>
    </location>
</feature>
<accession>A0A392VCT9</accession>
<dbReference type="Proteomes" id="UP000265520">
    <property type="component" value="Unassembled WGS sequence"/>
</dbReference>
<name>A0A392VCT9_9FABA</name>
<organism evidence="1 2">
    <name type="scientific">Trifolium medium</name>
    <dbReference type="NCBI Taxonomy" id="97028"/>
    <lineage>
        <taxon>Eukaryota</taxon>
        <taxon>Viridiplantae</taxon>
        <taxon>Streptophyta</taxon>
        <taxon>Embryophyta</taxon>
        <taxon>Tracheophyta</taxon>
        <taxon>Spermatophyta</taxon>
        <taxon>Magnoliopsida</taxon>
        <taxon>eudicotyledons</taxon>
        <taxon>Gunneridae</taxon>
        <taxon>Pentapetalae</taxon>
        <taxon>rosids</taxon>
        <taxon>fabids</taxon>
        <taxon>Fabales</taxon>
        <taxon>Fabaceae</taxon>
        <taxon>Papilionoideae</taxon>
        <taxon>50 kb inversion clade</taxon>
        <taxon>NPAAA clade</taxon>
        <taxon>Hologalegina</taxon>
        <taxon>IRL clade</taxon>
        <taxon>Trifolieae</taxon>
        <taxon>Trifolium</taxon>
    </lineage>
</organism>
<proteinExistence type="predicted"/>
<dbReference type="EMBL" id="LXQA011133635">
    <property type="protein sequence ID" value="MCI86184.1"/>
    <property type="molecule type" value="Genomic_DNA"/>
</dbReference>